<dbReference type="AlphaFoldDB" id="A0A8H3J908"/>
<dbReference type="OrthoDB" id="303614at2759"/>
<gene>
    <name evidence="6" type="ORF">ALECFALPRED_010557</name>
</gene>
<comment type="caution">
    <text evidence="3">Lacks conserved residue(s) required for the propagation of feature annotation.</text>
</comment>
<feature type="region of interest" description="Disordered" evidence="4">
    <location>
        <begin position="15"/>
        <end position="39"/>
    </location>
</feature>
<dbReference type="PROSITE" id="PS50110">
    <property type="entry name" value="RESPONSE_REGULATORY"/>
    <property type="match status" value="1"/>
</dbReference>
<keyword evidence="7" id="KW-1185">Reference proteome</keyword>
<dbReference type="GO" id="GO:0000160">
    <property type="term" value="P:phosphorelay signal transduction system"/>
    <property type="evidence" value="ECO:0007669"/>
    <property type="project" value="UniProtKB-KW"/>
</dbReference>
<keyword evidence="2" id="KW-0902">Two-component regulatory system</keyword>
<dbReference type="CDD" id="cd17546">
    <property type="entry name" value="REC_hyHK_CKI1_RcsC-like"/>
    <property type="match status" value="1"/>
</dbReference>
<keyword evidence="1" id="KW-0597">Phosphoprotein</keyword>
<dbReference type="Gene3D" id="3.40.50.2300">
    <property type="match status" value="1"/>
</dbReference>
<dbReference type="SUPFAM" id="SSF52172">
    <property type="entry name" value="CheY-like"/>
    <property type="match status" value="1"/>
</dbReference>
<protein>
    <recommendedName>
        <fullName evidence="5">Response regulatory domain-containing protein</fullName>
    </recommendedName>
</protein>
<feature type="domain" description="Response regulatory" evidence="5">
    <location>
        <begin position="241"/>
        <end position="380"/>
    </location>
</feature>
<dbReference type="InterPro" id="IPR011006">
    <property type="entry name" value="CheY-like_superfamily"/>
</dbReference>
<name>A0A8H3J908_9LECA</name>
<dbReference type="PANTHER" id="PTHR45339:SF1">
    <property type="entry name" value="HYBRID SIGNAL TRANSDUCTION HISTIDINE KINASE J"/>
    <property type="match status" value="1"/>
</dbReference>
<evidence type="ECO:0000313" key="7">
    <source>
        <dbReference type="Proteomes" id="UP000664203"/>
    </source>
</evidence>
<evidence type="ECO:0000259" key="5">
    <source>
        <dbReference type="PROSITE" id="PS50110"/>
    </source>
</evidence>
<sequence>MGSMFPLEKRQIRLPVEKPSGLHGSHTPESSIDPPQDTDDTVEALRELASKTTIAIQRPPNLPGYPLSGQDMRVDRVETYVADWYGFMVDVVIALEAYEPSTTSALPRVGNQYVPTLLLNGTLTSKSHKSYPADMDVGHVTRPVGPYKLARFLLSVIRSQAITRIQKPVKPVPQAGSTHSNRLLKEQSTDLPIILDLVEPAGKQCEGKLVQRLGSMDIRNAVATLSPNEAIQEPRSTGGLPILAVDDNEISLQLLQRFLSKRKIDTVDSARDGFEAVAAVQKALRPYDVVFLNIFMPGMDGFEATRRIRQYENERVIVGKDSNGPQPTQDLRNNTRSYVVALTGLGAGRDREEATKCGFDDSMTKPIPFQKVGKLLKELNSRAIE</sequence>
<dbReference type="SMART" id="SM00448">
    <property type="entry name" value="REC"/>
    <property type="match status" value="1"/>
</dbReference>
<dbReference type="PANTHER" id="PTHR45339">
    <property type="entry name" value="HYBRID SIGNAL TRANSDUCTION HISTIDINE KINASE J"/>
    <property type="match status" value="1"/>
</dbReference>
<evidence type="ECO:0000256" key="2">
    <source>
        <dbReference type="ARBA" id="ARBA00023012"/>
    </source>
</evidence>
<evidence type="ECO:0000313" key="6">
    <source>
        <dbReference type="EMBL" id="CAF9943086.1"/>
    </source>
</evidence>
<comment type="caution">
    <text evidence="6">The sequence shown here is derived from an EMBL/GenBank/DDBJ whole genome shotgun (WGS) entry which is preliminary data.</text>
</comment>
<dbReference type="EMBL" id="CAJPDR010000883">
    <property type="protein sequence ID" value="CAF9943086.1"/>
    <property type="molecule type" value="Genomic_DNA"/>
</dbReference>
<reference evidence="6" key="1">
    <citation type="submission" date="2021-03" db="EMBL/GenBank/DDBJ databases">
        <authorList>
            <person name="Tagirdzhanova G."/>
        </authorList>
    </citation>
    <scope>NUCLEOTIDE SEQUENCE</scope>
</reference>
<evidence type="ECO:0000256" key="4">
    <source>
        <dbReference type="SAM" id="MobiDB-lite"/>
    </source>
</evidence>
<dbReference type="Pfam" id="PF00072">
    <property type="entry name" value="Response_reg"/>
    <property type="match status" value="1"/>
</dbReference>
<accession>A0A8H3J908</accession>
<dbReference type="Proteomes" id="UP000664203">
    <property type="component" value="Unassembled WGS sequence"/>
</dbReference>
<dbReference type="InterPro" id="IPR001789">
    <property type="entry name" value="Sig_transdc_resp-reg_receiver"/>
</dbReference>
<organism evidence="6 7">
    <name type="scientific">Alectoria fallacina</name>
    <dbReference type="NCBI Taxonomy" id="1903189"/>
    <lineage>
        <taxon>Eukaryota</taxon>
        <taxon>Fungi</taxon>
        <taxon>Dikarya</taxon>
        <taxon>Ascomycota</taxon>
        <taxon>Pezizomycotina</taxon>
        <taxon>Lecanoromycetes</taxon>
        <taxon>OSLEUM clade</taxon>
        <taxon>Lecanoromycetidae</taxon>
        <taxon>Lecanorales</taxon>
        <taxon>Lecanorineae</taxon>
        <taxon>Parmeliaceae</taxon>
        <taxon>Alectoria</taxon>
    </lineage>
</organism>
<evidence type="ECO:0000256" key="1">
    <source>
        <dbReference type="ARBA" id="ARBA00022553"/>
    </source>
</evidence>
<proteinExistence type="predicted"/>
<evidence type="ECO:0000256" key="3">
    <source>
        <dbReference type="PROSITE-ProRule" id="PRU00169"/>
    </source>
</evidence>